<accession>A0ABT2SLD7</accession>
<evidence type="ECO:0000313" key="2">
    <source>
        <dbReference type="EMBL" id="MCU6725323.1"/>
    </source>
</evidence>
<dbReference type="EMBL" id="JAOQKE010000008">
    <property type="protein sequence ID" value="MCU6725323.1"/>
    <property type="molecule type" value="Genomic_DNA"/>
</dbReference>
<evidence type="ECO:0000313" key="3">
    <source>
        <dbReference type="Proteomes" id="UP001652338"/>
    </source>
</evidence>
<keyword evidence="3" id="KW-1185">Reference proteome</keyword>
<feature type="region of interest" description="Disordered" evidence="1">
    <location>
        <begin position="78"/>
        <end position="104"/>
    </location>
</feature>
<feature type="compositionally biased region" description="Acidic residues" evidence="1">
    <location>
        <begin position="85"/>
        <end position="104"/>
    </location>
</feature>
<evidence type="ECO:0000256" key="1">
    <source>
        <dbReference type="SAM" id="MobiDB-lite"/>
    </source>
</evidence>
<proteinExistence type="predicted"/>
<dbReference type="Pfam" id="PF19605">
    <property type="entry name" value="DUF6110"/>
    <property type="match status" value="1"/>
</dbReference>
<name>A0ABT2SLD7_9FIRM</name>
<sequence>MKNVFKNVDWKKVGTFAGGFVFGTAGVKVLASDDARKVYTQCTAAVLRAKECVMKTVNLVQENCEDILEGAKDINEERAQKAEEQAFEDEDFKEVEETAEETAE</sequence>
<protein>
    <submittedName>
        <fullName evidence="2">DUF6110 family protein</fullName>
    </submittedName>
</protein>
<reference evidence="2 3" key="1">
    <citation type="journal article" date="2021" name="ISME Commun">
        <title>Automated analysis of genomic sequences facilitates high-throughput and comprehensive description of bacteria.</title>
        <authorList>
            <person name="Hitch T.C.A."/>
        </authorList>
    </citation>
    <scope>NUCLEOTIDE SEQUENCE [LARGE SCALE GENOMIC DNA]</scope>
    <source>
        <strain evidence="2 3">Sanger_29</strain>
    </source>
</reference>
<gene>
    <name evidence="2" type="ORF">OCV47_08170</name>
</gene>
<comment type="caution">
    <text evidence="2">The sequence shown here is derived from an EMBL/GenBank/DDBJ whole genome shotgun (WGS) entry which is preliminary data.</text>
</comment>
<organism evidence="2 3">
    <name type="scientific">Muricoprocola aceti</name>
    <dbReference type="NCBI Taxonomy" id="2981772"/>
    <lineage>
        <taxon>Bacteria</taxon>
        <taxon>Bacillati</taxon>
        <taxon>Bacillota</taxon>
        <taxon>Clostridia</taxon>
        <taxon>Lachnospirales</taxon>
        <taxon>Lachnospiraceae</taxon>
        <taxon>Muricoprocola</taxon>
    </lineage>
</organism>
<dbReference type="Proteomes" id="UP001652338">
    <property type="component" value="Unassembled WGS sequence"/>
</dbReference>
<dbReference type="RefSeq" id="WP_256297536.1">
    <property type="nucleotide sequence ID" value="NZ_JAOQKE010000008.1"/>
</dbReference>
<dbReference type="InterPro" id="IPR046092">
    <property type="entry name" value="DUF6110"/>
</dbReference>